<evidence type="ECO:0000256" key="1">
    <source>
        <dbReference type="ARBA" id="ARBA00022729"/>
    </source>
</evidence>
<accession>A0A506TZY1</accession>
<dbReference type="PANTHER" id="PTHR30006">
    <property type="entry name" value="THIAMINE-BINDING PERIPLASMIC PROTEIN-RELATED"/>
    <property type="match status" value="1"/>
</dbReference>
<evidence type="ECO:0000313" key="4">
    <source>
        <dbReference type="Proteomes" id="UP000318801"/>
    </source>
</evidence>
<dbReference type="EMBL" id="VHLG01000022">
    <property type="protein sequence ID" value="TPW26866.1"/>
    <property type="molecule type" value="Genomic_DNA"/>
</dbReference>
<dbReference type="PANTHER" id="PTHR30006:SF2">
    <property type="entry name" value="ABC TRANSPORTER SUBSTRATE-BINDING PROTEIN"/>
    <property type="match status" value="1"/>
</dbReference>
<evidence type="ECO:0000256" key="2">
    <source>
        <dbReference type="ARBA" id="ARBA00022764"/>
    </source>
</evidence>
<dbReference type="InterPro" id="IPR006311">
    <property type="entry name" value="TAT_signal"/>
</dbReference>
<name>A0A506TZY1_9HYPH</name>
<sequence>MSDTFSLNRRSFLLSSAMTSAFVAAGLPISASAEEQKQVIASIFGGDYADLMRKIVDDRVMVPEGYEVLQDISTTEARQTKLRTEKMRRQSSFDVAVLADLDMYPMSKIGVLETLDETSIPRLSKIIPALRKSYSAPQLYSYIAILYNPEKITTPPTSYADLWNPAYKGKVGISDVLYTATSAVAALVGGGSMTDFTPGQAKLLELKNEQQAQVLPTNESIATAFKSEDIWITLNYVARGYAWQKAGLNIASAVPVEGSIPIAFELCVPKNAPHKDAAFAYINAALEPDSQTGFSEAIGYLPSVTDAKLDPELQARIGLSEADQAKLRPMDNAYLMENQSAIFDFWNREFKG</sequence>
<protein>
    <submittedName>
        <fullName evidence="3">Extracellular solute-binding protein</fullName>
    </submittedName>
</protein>
<dbReference type="GO" id="GO:0030976">
    <property type="term" value="F:thiamine pyrophosphate binding"/>
    <property type="evidence" value="ECO:0007669"/>
    <property type="project" value="TreeGrafter"/>
</dbReference>
<dbReference type="OrthoDB" id="9766989at2"/>
<dbReference type="Gene3D" id="3.40.190.10">
    <property type="entry name" value="Periplasmic binding protein-like II"/>
    <property type="match status" value="2"/>
</dbReference>
<dbReference type="AlphaFoldDB" id="A0A506TZY1"/>
<dbReference type="Pfam" id="PF13416">
    <property type="entry name" value="SBP_bac_8"/>
    <property type="match status" value="1"/>
</dbReference>
<dbReference type="Proteomes" id="UP000318801">
    <property type="component" value="Unassembled WGS sequence"/>
</dbReference>
<keyword evidence="4" id="KW-1185">Reference proteome</keyword>
<comment type="caution">
    <text evidence="3">The sequence shown here is derived from an EMBL/GenBank/DDBJ whole genome shotgun (WGS) entry which is preliminary data.</text>
</comment>
<reference evidence="3 4" key="1">
    <citation type="submission" date="2019-06" db="EMBL/GenBank/DDBJ databases">
        <authorList>
            <person name="Li M."/>
        </authorList>
    </citation>
    <scope>NUCLEOTIDE SEQUENCE [LARGE SCALE GENOMIC DNA]</scope>
    <source>
        <strain evidence="3 4">BGMRC2036</strain>
    </source>
</reference>
<evidence type="ECO:0000313" key="3">
    <source>
        <dbReference type="EMBL" id="TPW26866.1"/>
    </source>
</evidence>
<proteinExistence type="predicted"/>
<organism evidence="3 4">
    <name type="scientific">Martelella alba</name>
    <dbReference type="NCBI Taxonomy" id="2590451"/>
    <lineage>
        <taxon>Bacteria</taxon>
        <taxon>Pseudomonadati</taxon>
        <taxon>Pseudomonadota</taxon>
        <taxon>Alphaproteobacteria</taxon>
        <taxon>Hyphomicrobiales</taxon>
        <taxon>Aurantimonadaceae</taxon>
        <taxon>Martelella</taxon>
    </lineage>
</organism>
<dbReference type="PROSITE" id="PS51318">
    <property type="entry name" value="TAT"/>
    <property type="match status" value="1"/>
</dbReference>
<gene>
    <name evidence="3" type="ORF">FJU08_21415</name>
</gene>
<keyword evidence="1" id="KW-0732">Signal</keyword>
<dbReference type="GO" id="GO:0030975">
    <property type="term" value="F:thiamine binding"/>
    <property type="evidence" value="ECO:0007669"/>
    <property type="project" value="TreeGrafter"/>
</dbReference>
<dbReference type="GO" id="GO:0030288">
    <property type="term" value="C:outer membrane-bounded periplasmic space"/>
    <property type="evidence" value="ECO:0007669"/>
    <property type="project" value="TreeGrafter"/>
</dbReference>
<keyword evidence="2" id="KW-0574">Periplasm</keyword>
<dbReference type="SUPFAM" id="SSF53850">
    <property type="entry name" value="Periplasmic binding protein-like II"/>
    <property type="match status" value="1"/>
</dbReference>
<dbReference type="RefSeq" id="WP_141151093.1">
    <property type="nucleotide sequence ID" value="NZ_VHLG01000022.1"/>
</dbReference>
<dbReference type="InterPro" id="IPR006059">
    <property type="entry name" value="SBP"/>
</dbReference>
<dbReference type="GO" id="GO:0015888">
    <property type="term" value="P:thiamine transport"/>
    <property type="evidence" value="ECO:0007669"/>
    <property type="project" value="TreeGrafter"/>
</dbReference>